<accession>A0ABN7UM92</accession>
<protein>
    <submittedName>
        <fullName evidence="1">11510_t:CDS:1</fullName>
    </submittedName>
</protein>
<sequence length="44" mass="5210">MKPELQRITKDKNRYLNNTKETKRAECALKEITNKFLESAVIKD</sequence>
<comment type="caution">
    <text evidence="1">The sequence shown here is derived from an EMBL/GenBank/DDBJ whole genome shotgun (WGS) entry which is preliminary data.</text>
</comment>
<proteinExistence type="predicted"/>
<dbReference type="Proteomes" id="UP000789901">
    <property type="component" value="Unassembled WGS sequence"/>
</dbReference>
<gene>
    <name evidence="1" type="ORF">GMARGA_LOCUS7355</name>
</gene>
<dbReference type="EMBL" id="CAJVQB010003535">
    <property type="protein sequence ID" value="CAG8610986.1"/>
    <property type="molecule type" value="Genomic_DNA"/>
</dbReference>
<organism evidence="1 2">
    <name type="scientific">Gigaspora margarita</name>
    <dbReference type="NCBI Taxonomy" id="4874"/>
    <lineage>
        <taxon>Eukaryota</taxon>
        <taxon>Fungi</taxon>
        <taxon>Fungi incertae sedis</taxon>
        <taxon>Mucoromycota</taxon>
        <taxon>Glomeromycotina</taxon>
        <taxon>Glomeromycetes</taxon>
        <taxon>Diversisporales</taxon>
        <taxon>Gigasporaceae</taxon>
        <taxon>Gigaspora</taxon>
    </lineage>
</organism>
<keyword evidence="2" id="KW-1185">Reference proteome</keyword>
<evidence type="ECO:0000313" key="2">
    <source>
        <dbReference type="Proteomes" id="UP000789901"/>
    </source>
</evidence>
<reference evidence="1 2" key="1">
    <citation type="submission" date="2021-06" db="EMBL/GenBank/DDBJ databases">
        <authorList>
            <person name="Kallberg Y."/>
            <person name="Tangrot J."/>
            <person name="Rosling A."/>
        </authorList>
    </citation>
    <scope>NUCLEOTIDE SEQUENCE [LARGE SCALE GENOMIC DNA]</scope>
    <source>
        <strain evidence="1 2">120-4 pot B 10/14</strain>
    </source>
</reference>
<name>A0ABN7UM92_GIGMA</name>
<evidence type="ECO:0000313" key="1">
    <source>
        <dbReference type="EMBL" id="CAG8610986.1"/>
    </source>
</evidence>